<dbReference type="PANTHER" id="PTHR11439">
    <property type="entry name" value="GAG-POL-RELATED RETROTRANSPOSON"/>
    <property type="match status" value="1"/>
</dbReference>
<proteinExistence type="predicted"/>
<reference evidence="2 3" key="1">
    <citation type="submission" date="2015-08" db="EMBL/GenBank/DDBJ databases">
        <title>Next Generation Sequencing and Analysis of the Genome of Puccinia sorghi L Schw, the Causal Agent of Maize Common Rust.</title>
        <authorList>
            <person name="Rochi L."/>
            <person name="Burguener G."/>
            <person name="Darino M."/>
            <person name="Turjanski A."/>
            <person name="Kreff E."/>
            <person name="Dieguez M.J."/>
            <person name="Sacco F."/>
        </authorList>
    </citation>
    <scope>NUCLEOTIDE SEQUENCE [LARGE SCALE GENOMIC DNA]</scope>
    <source>
        <strain evidence="2 3">RO10H11247</strain>
    </source>
</reference>
<feature type="domain" description="Reverse transcriptase Ty1/copia-type" evidence="1">
    <location>
        <begin position="10"/>
        <end position="106"/>
    </location>
</feature>
<dbReference type="AlphaFoldDB" id="A0A0L6UEK9"/>
<dbReference type="EMBL" id="LAVV01012172">
    <property type="protein sequence ID" value="KNZ46946.1"/>
    <property type="molecule type" value="Genomic_DNA"/>
</dbReference>
<dbReference type="OrthoDB" id="3344688at2759"/>
<comment type="caution">
    <text evidence="2">The sequence shown here is derived from an EMBL/GenBank/DDBJ whole genome shotgun (WGS) entry which is preliminary data.</text>
</comment>
<dbReference type="Proteomes" id="UP000037035">
    <property type="component" value="Unassembled WGS sequence"/>
</dbReference>
<evidence type="ECO:0000313" key="3">
    <source>
        <dbReference type="Proteomes" id="UP000037035"/>
    </source>
</evidence>
<dbReference type="InterPro" id="IPR043502">
    <property type="entry name" value="DNA/RNA_pol_sf"/>
</dbReference>
<evidence type="ECO:0000259" key="1">
    <source>
        <dbReference type="Pfam" id="PF07727"/>
    </source>
</evidence>
<dbReference type="PANTHER" id="PTHR11439:SF467">
    <property type="entry name" value="INTEGRASE CATALYTIC DOMAIN-CONTAINING PROTEIN"/>
    <property type="match status" value="1"/>
</dbReference>
<accession>A0A0L6UEK9</accession>
<protein>
    <recommendedName>
        <fullName evidence="1">Reverse transcriptase Ty1/copia-type domain-containing protein</fullName>
    </recommendedName>
</protein>
<dbReference type="VEuPathDB" id="FungiDB:VP01_680g7"/>
<keyword evidence="3" id="KW-1185">Reference proteome</keyword>
<dbReference type="CDD" id="cd09272">
    <property type="entry name" value="RNase_HI_RT_Ty1"/>
    <property type="match status" value="1"/>
</dbReference>
<evidence type="ECO:0000313" key="2">
    <source>
        <dbReference type="EMBL" id="KNZ46946.1"/>
    </source>
</evidence>
<dbReference type="InterPro" id="IPR013103">
    <property type="entry name" value="RVT_2"/>
</dbReference>
<name>A0A0L6UEK9_9BASI</name>
<dbReference type="Pfam" id="PF07727">
    <property type="entry name" value="RVT_2"/>
    <property type="match status" value="1"/>
</dbReference>
<sequence length="383" mass="44490">MVWYNHWEKPENPLNTTWTFKIKDNCHNDPLKFKASLCVQGFNQIEGTDRGETFVPTKKLSTLRMILLYTLHKNLDILQFNVQGAFLPASLAEEVYIQTPKGFPRKSPYLRLFKSLCNNNESMIFFHVDDLILVGPGNKFKENFEKQFSNSSCHSPNTILGIKYEITEDTILLSNPKHINHGLEELGLLDARPVSIPLTTNKQLKEADDEEFEAFKRLNINYRSAVGLLNYISMHTRPDISFAISSLARFSTKPSIQHWHEVKKVWLYLKYTKDLKLTLKIRNPNKLLKIYSDSTWADDPKTRTSQSSYLCYLYGSLILWNSCRQRNITYSSTKAELNPLVDSFHEGIWLKSLLSNIWRTEVNAATHFIDNQDLNKRLHLPEK</sequence>
<dbReference type="SUPFAM" id="SSF56672">
    <property type="entry name" value="DNA/RNA polymerases"/>
    <property type="match status" value="1"/>
</dbReference>
<organism evidence="2 3">
    <name type="scientific">Puccinia sorghi</name>
    <dbReference type="NCBI Taxonomy" id="27349"/>
    <lineage>
        <taxon>Eukaryota</taxon>
        <taxon>Fungi</taxon>
        <taxon>Dikarya</taxon>
        <taxon>Basidiomycota</taxon>
        <taxon>Pucciniomycotina</taxon>
        <taxon>Pucciniomycetes</taxon>
        <taxon>Pucciniales</taxon>
        <taxon>Pucciniaceae</taxon>
        <taxon>Puccinia</taxon>
    </lineage>
</organism>
<gene>
    <name evidence="2" type="ORF">VP01_680g7</name>
</gene>